<dbReference type="EMBL" id="CP163445">
    <property type="protein sequence ID" value="XDQ78323.1"/>
    <property type="molecule type" value="Genomic_DNA"/>
</dbReference>
<name>A0AB39TGB8_9ACTN</name>
<dbReference type="AlphaFoldDB" id="A0AB39TGB8"/>
<reference evidence="1" key="1">
    <citation type="submission" date="2024-07" db="EMBL/GenBank/DDBJ databases">
        <authorList>
            <person name="Yu S.T."/>
        </authorList>
    </citation>
    <scope>NUCLEOTIDE SEQUENCE</scope>
    <source>
        <strain evidence="1">Y1</strain>
    </source>
</reference>
<evidence type="ECO:0000313" key="1">
    <source>
        <dbReference type="EMBL" id="XDQ78323.1"/>
    </source>
</evidence>
<dbReference type="RefSeq" id="WP_369182810.1">
    <property type="nucleotide sequence ID" value="NZ_CP163445.1"/>
</dbReference>
<gene>
    <name evidence="1" type="ORF">AB2U05_07425</name>
</gene>
<proteinExistence type="predicted"/>
<organism evidence="1">
    <name type="scientific">Streptomyces sp. Y1</name>
    <dbReference type="NCBI Taxonomy" id="3238634"/>
    <lineage>
        <taxon>Bacteria</taxon>
        <taxon>Bacillati</taxon>
        <taxon>Actinomycetota</taxon>
        <taxon>Actinomycetes</taxon>
        <taxon>Kitasatosporales</taxon>
        <taxon>Streptomycetaceae</taxon>
        <taxon>Streptomyces</taxon>
    </lineage>
</organism>
<accession>A0AB39TGB8</accession>
<sequence>MSESDDAMSTEPGDEALLARLADAVGPPPAGVADAAKALFASMFAQGRVGTAGADDVCDGADGFDAADGFDGDALEWDAVETPKAPPATGAVEA</sequence>
<protein>
    <submittedName>
        <fullName evidence="1">Uncharacterized protein</fullName>
    </submittedName>
</protein>